<evidence type="ECO:0000313" key="3">
    <source>
        <dbReference type="Proteomes" id="UP001519460"/>
    </source>
</evidence>
<sequence>GVGRENPRVEESLTRVPSAPVGESTCHKKGNTKSCQQKCVPTAVRQTIATPDNPTFLPMMNMPTELSLPAGALLLGESGTEQNFMASTYHGLRSLPQGSL</sequence>
<comment type="caution">
    <text evidence="2">The sequence shown here is derived from an EMBL/GenBank/DDBJ whole genome shotgun (WGS) entry which is preliminary data.</text>
</comment>
<reference evidence="2 3" key="1">
    <citation type="journal article" date="2023" name="Sci. Data">
        <title>Genome assembly of the Korean intertidal mud-creeper Batillaria attramentaria.</title>
        <authorList>
            <person name="Patra A.K."/>
            <person name="Ho P.T."/>
            <person name="Jun S."/>
            <person name="Lee S.J."/>
            <person name="Kim Y."/>
            <person name="Won Y.J."/>
        </authorList>
    </citation>
    <scope>NUCLEOTIDE SEQUENCE [LARGE SCALE GENOMIC DNA]</scope>
    <source>
        <strain evidence="2">Wonlab-2016</strain>
    </source>
</reference>
<gene>
    <name evidence="2" type="ORF">BaRGS_00003876</name>
</gene>
<name>A0ABD0LZF0_9CAEN</name>
<feature type="region of interest" description="Disordered" evidence="1">
    <location>
        <begin position="1"/>
        <end position="35"/>
    </location>
</feature>
<dbReference type="AlphaFoldDB" id="A0ABD0LZF0"/>
<proteinExistence type="predicted"/>
<organism evidence="2 3">
    <name type="scientific">Batillaria attramentaria</name>
    <dbReference type="NCBI Taxonomy" id="370345"/>
    <lineage>
        <taxon>Eukaryota</taxon>
        <taxon>Metazoa</taxon>
        <taxon>Spiralia</taxon>
        <taxon>Lophotrochozoa</taxon>
        <taxon>Mollusca</taxon>
        <taxon>Gastropoda</taxon>
        <taxon>Caenogastropoda</taxon>
        <taxon>Sorbeoconcha</taxon>
        <taxon>Cerithioidea</taxon>
        <taxon>Batillariidae</taxon>
        <taxon>Batillaria</taxon>
    </lineage>
</organism>
<dbReference type="Proteomes" id="UP001519460">
    <property type="component" value="Unassembled WGS sequence"/>
</dbReference>
<accession>A0ABD0LZF0</accession>
<evidence type="ECO:0000256" key="1">
    <source>
        <dbReference type="SAM" id="MobiDB-lite"/>
    </source>
</evidence>
<feature type="non-terminal residue" evidence="2">
    <location>
        <position position="1"/>
    </location>
</feature>
<feature type="compositionally biased region" description="Basic and acidic residues" evidence="1">
    <location>
        <begin position="1"/>
        <end position="13"/>
    </location>
</feature>
<evidence type="ECO:0000313" key="2">
    <source>
        <dbReference type="EMBL" id="KAK7504848.1"/>
    </source>
</evidence>
<keyword evidence="3" id="KW-1185">Reference proteome</keyword>
<dbReference type="EMBL" id="JACVVK020000013">
    <property type="protein sequence ID" value="KAK7504848.1"/>
    <property type="molecule type" value="Genomic_DNA"/>
</dbReference>
<protein>
    <submittedName>
        <fullName evidence="2">Uncharacterized protein</fullName>
    </submittedName>
</protein>